<comment type="cofactor">
    <cofactor evidence="1">
        <name>Zn(2+)</name>
        <dbReference type="ChEBI" id="CHEBI:29105"/>
    </cofactor>
</comment>
<dbReference type="Proteomes" id="UP000561045">
    <property type="component" value="Unassembled WGS sequence"/>
</dbReference>
<reference evidence="5 6" key="1">
    <citation type="submission" date="2020-08" db="EMBL/GenBank/DDBJ databases">
        <title>Genomic Encyclopedia of Type Strains, Phase IV (KMG-IV): sequencing the most valuable type-strain genomes for metagenomic binning, comparative biology and taxonomic classification.</title>
        <authorList>
            <person name="Goeker M."/>
        </authorList>
    </citation>
    <scope>NUCLEOTIDE SEQUENCE [LARGE SCALE GENOMIC DNA]</scope>
    <source>
        <strain evidence="5 6">DSM 106739</strain>
    </source>
</reference>
<dbReference type="Gene3D" id="3.20.20.70">
    <property type="entry name" value="Aldolase class I"/>
    <property type="match status" value="1"/>
</dbReference>
<keyword evidence="6" id="KW-1185">Reference proteome</keyword>
<dbReference type="AlphaFoldDB" id="A0A840BNZ7"/>
<evidence type="ECO:0000256" key="3">
    <source>
        <dbReference type="ARBA" id="ARBA00022723"/>
    </source>
</evidence>
<keyword evidence="3" id="KW-0479">Metal-binding</keyword>
<accession>A0A840BNZ7</accession>
<proteinExistence type="predicted"/>
<dbReference type="InterPro" id="IPR013785">
    <property type="entry name" value="Aldolase_TIM"/>
</dbReference>
<name>A0A840BNZ7_9RHOO</name>
<dbReference type="GO" id="GO:0046872">
    <property type="term" value="F:metal ion binding"/>
    <property type="evidence" value="ECO:0007669"/>
    <property type="project" value="UniProtKB-KW"/>
</dbReference>
<keyword evidence="4" id="KW-0862">Zinc</keyword>
<dbReference type="RefSeq" id="WP_183634366.1">
    <property type="nucleotide sequence ID" value="NZ_BAABLE010000011.1"/>
</dbReference>
<dbReference type="Pfam" id="PF05853">
    <property type="entry name" value="BKACE"/>
    <property type="match status" value="1"/>
</dbReference>
<evidence type="ECO:0000256" key="1">
    <source>
        <dbReference type="ARBA" id="ARBA00001947"/>
    </source>
</evidence>
<keyword evidence="2" id="KW-0808">Transferase</keyword>
<gene>
    <name evidence="5" type="ORF">GGR36_001884</name>
</gene>
<evidence type="ECO:0000313" key="5">
    <source>
        <dbReference type="EMBL" id="MBB4012576.1"/>
    </source>
</evidence>
<comment type="caution">
    <text evidence="5">The sequence shown here is derived from an EMBL/GenBank/DDBJ whole genome shotgun (WGS) entry which is preliminary data.</text>
</comment>
<evidence type="ECO:0000313" key="6">
    <source>
        <dbReference type="Proteomes" id="UP000561045"/>
    </source>
</evidence>
<evidence type="ECO:0000256" key="4">
    <source>
        <dbReference type="ARBA" id="ARBA00022833"/>
    </source>
</evidence>
<dbReference type="EMBL" id="JACIET010000001">
    <property type="protein sequence ID" value="MBB4012576.1"/>
    <property type="molecule type" value="Genomic_DNA"/>
</dbReference>
<protein>
    <submittedName>
        <fullName evidence="5">Uncharacterized protein (DUF849 family)</fullName>
    </submittedName>
</protein>
<evidence type="ECO:0000256" key="2">
    <source>
        <dbReference type="ARBA" id="ARBA00022679"/>
    </source>
</evidence>
<dbReference type="InterPro" id="IPR008567">
    <property type="entry name" value="BKACE"/>
</dbReference>
<dbReference type="PANTHER" id="PTHR37418">
    <property type="entry name" value="3-KETO-5-AMINOHEXANOATE CLEAVAGE ENZYME-RELATED"/>
    <property type="match status" value="1"/>
</dbReference>
<organism evidence="5 6">
    <name type="scientific">Niveibacterium umoris</name>
    <dbReference type="NCBI Taxonomy" id="1193620"/>
    <lineage>
        <taxon>Bacteria</taxon>
        <taxon>Pseudomonadati</taxon>
        <taxon>Pseudomonadota</taxon>
        <taxon>Betaproteobacteria</taxon>
        <taxon>Rhodocyclales</taxon>
        <taxon>Rhodocyclaceae</taxon>
        <taxon>Niveibacterium</taxon>
    </lineage>
</organism>
<sequence length="279" mass="30064">MTEPLIINLAPTGMIPTRELTPHAPLHCDEILADVSQCVAAGASMLHIHARDEGGAPTSDAHVFAEIITRIRELHPSVVVTATTSGRKVTSFEKRAEVLWLKGAAKPDMASLTLGSLNFVSGASVNDPTMINRLAQEMKAQGIKPELEVFDLGMVHYAHVLIDKGLIEPPYYFNILLGNIGTAQASLSHLTALVTSLPPDSVWSLAGLGRFQAHANAMGVVHGHGVRTGLEDNLHLDAGRTRLATNLDLVQRVVRQAEAMERPIATPLEVRRRLGLAMP</sequence>
<dbReference type="PANTHER" id="PTHR37418:SF2">
    <property type="entry name" value="3-KETO-5-AMINOHEXANOATE CLEAVAGE ENZYME"/>
    <property type="match status" value="1"/>
</dbReference>
<dbReference type="GO" id="GO:0043720">
    <property type="term" value="F:3-keto-5-aminohexanoate cleavage activity"/>
    <property type="evidence" value="ECO:0007669"/>
    <property type="project" value="InterPro"/>
</dbReference>